<name>A0A4R9J7J6_9LEPT</name>
<reference evidence="3" key="1">
    <citation type="journal article" date="2019" name="PLoS Negl. Trop. Dis.">
        <title>Revisiting the worldwide diversity of Leptospira species in the environment.</title>
        <authorList>
            <person name="Vincent A.T."/>
            <person name="Schiettekatte O."/>
            <person name="Bourhy P."/>
            <person name="Veyrier F.J."/>
            <person name="Picardeau M."/>
        </authorList>
    </citation>
    <scope>NUCLEOTIDE SEQUENCE [LARGE SCALE GENOMIC DNA]</scope>
    <source>
        <strain evidence="3">201800265</strain>
    </source>
</reference>
<dbReference type="Proteomes" id="UP000297871">
    <property type="component" value="Unassembled WGS sequence"/>
</dbReference>
<protein>
    <submittedName>
        <fullName evidence="3">DUF4136 domain-containing protein</fullName>
    </submittedName>
</protein>
<keyword evidence="1" id="KW-0732">Signal</keyword>
<feature type="domain" description="DUF4136" evidence="2">
    <location>
        <begin position="26"/>
        <end position="205"/>
    </location>
</feature>
<proteinExistence type="predicted"/>
<dbReference type="Gene3D" id="3.30.160.670">
    <property type="match status" value="1"/>
</dbReference>
<dbReference type="EMBL" id="RQFY01000004">
    <property type="protein sequence ID" value="TGL33711.1"/>
    <property type="molecule type" value="Genomic_DNA"/>
</dbReference>
<evidence type="ECO:0000256" key="1">
    <source>
        <dbReference type="SAM" id="SignalP"/>
    </source>
</evidence>
<dbReference type="OrthoDB" id="329837at2"/>
<accession>A0A4R9J7J6</accession>
<keyword evidence="4" id="KW-1185">Reference proteome</keyword>
<feature type="chain" id="PRO_5020955580" evidence="1">
    <location>
        <begin position="23"/>
        <end position="210"/>
    </location>
</feature>
<organism evidence="3 4">
    <name type="scientific">Leptospira koniambonensis</name>
    <dbReference type="NCBI Taxonomy" id="2484950"/>
    <lineage>
        <taxon>Bacteria</taxon>
        <taxon>Pseudomonadati</taxon>
        <taxon>Spirochaetota</taxon>
        <taxon>Spirochaetia</taxon>
        <taxon>Leptospirales</taxon>
        <taxon>Leptospiraceae</taxon>
        <taxon>Leptospira</taxon>
    </lineage>
</organism>
<gene>
    <name evidence="3" type="ORF">EHQ52_04005</name>
</gene>
<sequence>MNLFRTSNIFFCFLLLMLDCSAAQIESSYDKSLDFTKYKTFTWYPSSEKGDQQYFGDFKVQEEIRNLLQKELESKGLKLDLKKPDLLVEYHGIIQNKIVEDRSPAFSGLSYGYTPYYAGTPYGMSPYFGGYNSMYPYGYNNVPYYVPSQTYIQEFKDGTLLVDIVDRKTNQLVWRGWAEDTLDDLDDLKSELKREIPKLMQSFPGAKSKN</sequence>
<evidence type="ECO:0000313" key="3">
    <source>
        <dbReference type="EMBL" id="TGL33711.1"/>
    </source>
</evidence>
<comment type="caution">
    <text evidence="3">The sequence shown here is derived from an EMBL/GenBank/DDBJ whole genome shotgun (WGS) entry which is preliminary data.</text>
</comment>
<evidence type="ECO:0000313" key="4">
    <source>
        <dbReference type="Proteomes" id="UP000297871"/>
    </source>
</evidence>
<dbReference type="AlphaFoldDB" id="A0A4R9J7J6"/>
<dbReference type="Pfam" id="PF13590">
    <property type="entry name" value="DUF4136"/>
    <property type="match status" value="1"/>
</dbReference>
<feature type="signal peptide" evidence="1">
    <location>
        <begin position="1"/>
        <end position="22"/>
    </location>
</feature>
<dbReference type="InterPro" id="IPR025411">
    <property type="entry name" value="DUF4136"/>
</dbReference>
<evidence type="ECO:0000259" key="2">
    <source>
        <dbReference type="Pfam" id="PF13590"/>
    </source>
</evidence>